<dbReference type="SUPFAM" id="SSF51621">
    <property type="entry name" value="Phosphoenolpyruvate/pyruvate domain"/>
    <property type="match status" value="1"/>
</dbReference>
<sequence>MKKIAPLHTRTKIICTIGPSCDSLSALRDLIQSGMSLARLNFSHNTHAYHSSLISRIRQISKQEQMPVGIIQDLQGPKIRLGKLPEEGVFIHEHEEIILDAEQKIYDFKKPLVFPVSYKQLYKDVSKADQVFIDDGMIEAQVVDVKGKKIFLEVKNGGMLFSHKGFNFPKTHLSISSLTDKDKKDLRLGLQKGVDFIALSFVTSPKDILDLRRLIKKLVRPNFIQPKIIAKIEKHEAIEAFDQILDVTDAVMIARGDLGMEIPIEMVPIKQKQIIEKCRQAGKPVIVATQMLDSMIRSPRPTRAEVSDVANAVIDHTDAVMLSGETATGKYPLKATGMMARVIQETEASRFDNVCFSFDSCTKESIPPDISLCHLFQKISNEGQVDAILSATFLTSLSEYLNIFRPEIPLFIASDTQGSVAQLNLRWGVFSFLLKSTNISLFTKHALNELQKKGWVKKGMRLAVVISTQNQNNLDVQFLKVAN</sequence>
<evidence type="ECO:0000256" key="8">
    <source>
        <dbReference type="ARBA" id="ARBA00022741"/>
    </source>
</evidence>
<dbReference type="InterPro" id="IPR015793">
    <property type="entry name" value="Pyrv_Knase_brl"/>
</dbReference>
<dbReference type="UniPathway" id="UPA00109">
    <property type="reaction ID" value="UER00188"/>
</dbReference>
<keyword evidence="6 15" id="KW-0808">Transferase</keyword>
<keyword evidence="7" id="KW-0479">Metal-binding</keyword>
<evidence type="ECO:0000256" key="1">
    <source>
        <dbReference type="ARBA" id="ARBA00001946"/>
    </source>
</evidence>
<evidence type="ECO:0000256" key="15">
    <source>
        <dbReference type="RuleBase" id="RU000504"/>
    </source>
</evidence>
<dbReference type="EMBL" id="PFWS01000055">
    <property type="protein sequence ID" value="PJA46773.1"/>
    <property type="molecule type" value="Genomic_DNA"/>
</dbReference>
<dbReference type="NCBIfam" id="NF004491">
    <property type="entry name" value="PRK05826.1"/>
    <property type="match status" value="1"/>
</dbReference>
<dbReference type="Gene3D" id="3.40.1380.20">
    <property type="entry name" value="Pyruvate kinase, C-terminal domain"/>
    <property type="match status" value="1"/>
</dbReference>
<organism evidence="18 19">
    <name type="scientific">Candidatus Uhrbacteria bacterium CG_4_9_14_3_um_filter_36_7</name>
    <dbReference type="NCBI Taxonomy" id="1975033"/>
    <lineage>
        <taxon>Bacteria</taxon>
        <taxon>Candidatus Uhriibacteriota</taxon>
    </lineage>
</organism>
<feature type="domain" description="Pyruvate kinase barrel" evidence="16">
    <location>
        <begin position="9"/>
        <end position="335"/>
    </location>
</feature>
<dbReference type="InterPro" id="IPR040442">
    <property type="entry name" value="Pyrv_kinase-like_dom_sf"/>
</dbReference>
<evidence type="ECO:0000259" key="16">
    <source>
        <dbReference type="Pfam" id="PF00224"/>
    </source>
</evidence>
<dbReference type="SUPFAM" id="SSF52935">
    <property type="entry name" value="PK C-terminal domain-like"/>
    <property type="match status" value="1"/>
</dbReference>
<feature type="domain" description="Pyruvate kinase C-terminal" evidence="17">
    <location>
        <begin position="372"/>
        <end position="474"/>
    </location>
</feature>
<protein>
    <recommendedName>
        <fullName evidence="5 14">Pyruvate kinase</fullName>
        <ecNumber evidence="5 14">2.7.1.40</ecNumber>
    </recommendedName>
</protein>
<keyword evidence="12 15" id="KW-0324">Glycolysis</keyword>
<evidence type="ECO:0000256" key="7">
    <source>
        <dbReference type="ARBA" id="ARBA00022723"/>
    </source>
</evidence>
<accession>A0A2M7XFX0</accession>
<reference evidence="19" key="1">
    <citation type="submission" date="2017-09" db="EMBL/GenBank/DDBJ databases">
        <title>Depth-based differentiation of microbial function through sediment-hosted aquifers and enrichment of novel symbionts in the deep terrestrial subsurface.</title>
        <authorList>
            <person name="Probst A.J."/>
            <person name="Ladd B."/>
            <person name="Jarett J.K."/>
            <person name="Geller-Mcgrath D.E."/>
            <person name="Sieber C.M.K."/>
            <person name="Emerson J.B."/>
            <person name="Anantharaman K."/>
            <person name="Thomas B.C."/>
            <person name="Malmstrom R."/>
            <person name="Stieglmeier M."/>
            <person name="Klingl A."/>
            <person name="Woyke T."/>
            <person name="Ryan C.M."/>
            <person name="Banfield J.F."/>
        </authorList>
    </citation>
    <scope>NUCLEOTIDE SEQUENCE [LARGE SCALE GENOMIC DNA]</scope>
</reference>
<dbReference type="EC" id="2.7.1.40" evidence="5 14"/>
<dbReference type="GO" id="GO:0004743">
    <property type="term" value="F:pyruvate kinase activity"/>
    <property type="evidence" value="ECO:0007669"/>
    <property type="project" value="UniProtKB-UniRule"/>
</dbReference>
<evidence type="ECO:0000256" key="2">
    <source>
        <dbReference type="ARBA" id="ARBA00001958"/>
    </source>
</evidence>
<keyword evidence="13 18" id="KW-0670">Pyruvate</keyword>
<dbReference type="Gene3D" id="3.20.20.60">
    <property type="entry name" value="Phosphoenolpyruvate-binding domains"/>
    <property type="match status" value="1"/>
</dbReference>
<evidence type="ECO:0000256" key="10">
    <source>
        <dbReference type="ARBA" id="ARBA00022840"/>
    </source>
</evidence>
<comment type="cofactor">
    <cofactor evidence="2">
        <name>K(+)</name>
        <dbReference type="ChEBI" id="CHEBI:29103"/>
    </cofactor>
</comment>
<keyword evidence="9 15" id="KW-0418">Kinase</keyword>
<name>A0A2M7XFX0_9BACT</name>
<evidence type="ECO:0000256" key="12">
    <source>
        <dbReference type="ARBA" id="ARBA00023152"/>
    </source>
</evidence>
<dbReference type="GO" id="GO:0005524">
    <property type="term" value="F:ATP binding"/>
    <property type="evidence" value="ECO:0007669"/>
    <property type="project" value="UniProtKB-KW"/>
</dbReference>
<dbReference type="NCBIfam" id="TIGR01064">
    <property type="entry name" value="pyruv_kin"/>
    <property type="match status" value="1"/>
</dbReference>
<evidence type="ECO:0000313" key="18">
    <source>
        <dbReference type="EMBL" id="PJA46773.1"/>
    </source>
</evidence>
<dbReference type="Gene3D" id="2.40.33.10">
    <property type="entry name" value="PK beta-barrel domain-like"/>
    <property type="match status" value="1"/>
</dbReference>
<evidence type="ECO:0000256" key="9">
    <source>
        <dbReference type="ARBA" id="ARBA00022777"/>
    </source>
</evidence>
<keyword evidence="10" id="KW-0067">ATP-binding</keyword>
<dbReference type="GO" id="GO:0030955">
    <property type="term" value="F:potassium ion binding"/>
    <property type="evidence" value="ECO:0007669"/>
    <property type="project" value="UniProtKB-UniRule"/>
</dbReference>
<dbReference type="SUPFAM" id="SSF50800">
    <property type="entry name" value="PK beta-barrel domain-like"/>
    <property type="match status" value="1"/>
</dbReference>
<dbReference type="InterPro" id="IPR036918">
    <property type="entry name" value="Pyrv_Knase_C_sf"/>
</dbReference>
<evidence type="ECO:0000256" key="11">
    <source>
        <dbReference type="ARBA" id="ARBA00022842"/>
    </source>
</evidence>
<comment type="caution">
    <text evidence="18">The sequence shown here is derived from an EMBL/GenBank/DDBJ whole genome shotgun (WGS) entry which is preliminary data.</text>
</comment>
<dbReference type="PANTHER" id="PTHR11817">
    <property type="entry name" value="PYRUVATE KINASE"/>
    <property type="match status" value="1"/>
</dbReference>
<dbReference type="GO" id="GO:0000287">
    <property type="term" value="F:magnesium ion binding"/>
    <property type="evidence" value="ECO:0007669"/>
    <property type="project" value="UniProtKB-UniRule"/>
</dbReference>
<keyword evidence="8" id="KW-0547">Nucleotide-binding</keyword>
<dbReference type="InterPro" id="IPR015813">
    <property type="entry name" value="Pyrv/PenolPyrv_kinase-like_dom"/>
</dbReference>
<dbReference type="NCBIfam" id="NF004978">
    <property type="entry name" value="PRK06354.1"/>
    <property type="match status" value="1"/>
</dbReference>
<dbReference type="InterPro" id="IPR015806">
    <property type="entry name" value="Pyrv_Knase_insert_dom_sf"/>
</dbReference>
<proteinExistence type="inferred from homology"/>
<dbReference type="InterPro" id="IPR015795">
    <property type="entry name" value="Pyrv_Knase_C"/>
</dbReference>
<evidence type="ECO:0000256" key="13">
    <source>
        <dbReference type="ARBA" id="ARBA00023317"/>
    </source>
</evidence>
<evidence type="ECO:0000256" key="4">
    <source>
        <dbReference type="ARBA" id="ARBA00008663"/>
    </source>
</evidence>
<evidence type="ECO:0000256" key="14">
    <source>
        <dbReference type="NCBIfam" id="TIGR01064"/>
    </source>
</evidence>
<dbReference type="FunFam" id="2.40.33.10:FF:000001">
    <property type="entry name" value="Pyruvate kinase"/>
    <property type="match status" value="1"/>
</dbReference>
<evidence type="ECO:0000256" key="3">
    <source>
        <dbReference type="ARBA" id="ARBA00004997"/>
    </source>
</evidence>
<dbReference type="Proteomes" id="UP000229749">
    <property type="component" value="Unassembled WGS sequence"/>
</dbReference>
<dbReference type="InterPro" id="IPR001697">
    <property type="entry name" value="Pyr_Knase"/>
</dbReference>
<evidence type="ECO:0000313" key="19">
    <source>
        <dbReference type="Proteomes" id="UP000229749"/>
    </source>
</evidence>
<comment type="similarity">
    <text evidence="4 15">Belongs to the pyruvate kinase family.</text>
</comment>
<gene>
    <name evidence="18" type="primary">pyk</name>
    <name evidence="18" type="ORF">CO172_03575</name>
</gene>
<dbReference type="Pfam" id="PF00224">
    <property type="entry name" value="PK"/>
    <property type="match status" value="1"/>
</dbReference>
<dbReference type="PRINTS" id="PR01050">
    <property type="entry name" value="PYRUVTKNASE"/>
</dbReference>
<keyword evidence="11 15" id="KW-0460">Magnesium</keyword>
<dbReference type="Pfam" id="PF02887">
    <property type="entry name" value="PK_C"/>
    <property type="match status" value="1"/>
</dbReference>
<comment type="catalytic activity">
    <reaction evidence="15">
        <text>pyruvate + ATP = phosphoenolpyruvate + ADP + H(+)</text>
        <dbReference type="Rhea" id="RHEA:18157"/>
        <dbReference type="ChEBI" id="CHEBI:15361"/>
        <dbReference type="ChEBI" id="CHEBI:15378"/>
        <dbReference type="ChEBI" id="CHEBI:30616"/>
        <dbReference type="ChEBI" id="CHEBI:58702"/>
        <dbReference type="ChEBI" id="CHEBI:456216"/>
        <dbReference type="EC" id="2.7.1.40"/>
    </reaction>
</comment>
<dbReference type="FunFam" id="3.20.20.60:FF:000025">
    <property type="entry name" value="Pyruvate kinase"/>
    <property type="match status" value="1"/>
</dbReference>
<evidence type="ECO:0000256" key="5">
    <source>
        <dbReference type="ARBA" id="ARBA00012142"/>
    </source>
</evidence>
<dbReference type="AlphaFoldDB" id="A0A2M7XFX0"/>
<comment type="cofactor">
    <cofactor evidence="1">
        <name>Mg(2+)</name>
        <dbReference type="ChEBI" id="CHEBI:18420"/>
    </cofactor>
</comment>
<dbReference type="InterPro" id="IPR011037">
    <property type="entry name" value="Pyrv_Knase-like_insert_dom_sf"/>
</dbReference>
<evidence type="ECO:0000256" key="6">
    <source>
        <dbReference type="ARBA" id="ARBA00022679"/>
    </source>
</evidence>
<dbReference type="GO" id="GO:0016301">
    <property type="term" value="F:kinase activity"/>
    <property type="evidence" value="ECO:0007669"/>
    <property type="project" value="UniProtKB-KW"/>
</dbReference>
<evidence type="ECO:0000259" key="17">
    <source>
        <dbReference type="Pfam" id="PF02887"/>
    </source>
</evidence>
<comment type="pathway">
    <text evidence="3 15">Carbohydrate degradation; glycolysis; pyruvate from D-glyceraldehyde 3-phosphate: step 5/5.</text>
</comment>